<dbReference type="RefSeq" id="WP_015323929.1">
    <property type="nucleotide sequence ID" value="NC_019977.1"/>
</dbReference>
<dbReference type="PANTHER" id="PTHR21716:SF4">
    <property type="entry name" value="TRANSMEMBRANE PROTEIN 245"/>
    <property type="match status" value="1"/>
</dbReference>
<evidence type="ECO:0000256" key="4">
    <source>
        <dbReference type="ARBA" id="ARBA00022989"/>
    </source>
</evidence>
<evidence type="ECO:0000256" key="2">
    <source>
        <dbReference type="ARBA" id="ARBA00009773"/>
    </source>
</evidence>
<dbReference type="STRING" id="867904.Metho_0493"/>
<feature type="transmembrane region" description="Helical" evidence="6">
    <location>
        <begin position="234"/>
        <end position="261"/>
    </location>
</feature>
<feature type="transmembrane region" description="Helical" evidence="6">
    <location>
        <begin position="20"/>
        <end position="53"/>
    </location>
</feature>
<gene>
    <name evidence="7" type="ordered locus">Metho_0493</name>
</gene>
<proteinExistence type="inferred from homology"/>
<sequence length="356" mass="39240">MQIGQLDGISVLILSRLKIAAVLIIILLSLFLASIFLPLADGIVLGLVLAYIARPIYLKLHRYQRIGALVATFALVMPVVLIIGSGIFEIVRFIGWIFDNQDVFINSLFDFVRSIDVPPEYNESILQFIWDTSTSVLPLLSGFGFLAYAKTLMMFALNLVISVLVCYFLLVDGPKVYNSVVAFMPVDNRPWITEYIQHLDLILKGVFIGNAYAALFVSITSLVVFYIFGFSHILALATLIFIASIVPLFAGYVVLVALAVIRYFQMGLEAAVIFFVVASVVIYVPPEFILRPYLASMHSRVHPMLIMLSFLGGAFVGGIAGFFVAPIILASLIAAYRVHVGTPVYGKKEEEEGLPA</sequence>
<comment type="similarity">
    <text evidence="2">Belongs to the autoinducer-2 exporter (AI-2E) (TC 2.A.86) family.</text>
</comment>
<dbReference type="GO" id="GO:0016020">
    <property type="term" value="C:membrane"/>
    <property type="evidence" value="ECO:0007669"/>
    <property type="project" value="UniProtKB-SubCell"/>
</dbReference>
<dbReference type="Pfam" id="PF01594">
    <property type="entry name" value="AI-2E_transport"/>
    <property type="match status" value="1"/>
</dbReference>
<feature type="transmembrane region" description="Helical" evidence="6">
    <location>
        <begin position="206"/>
        <end position="228"/>
    </location>
</feature>
<feature type="transmembrane region" description="Helical" evidence="6">
    <location>
        <begin position="145"/>
        <end position="170"/>
    </location>
</feature>
<reference evidence="8" key="1">
    <citation type="submission" date="2012-02" db="EMBL/GenBank/DDBJ databases">
        <title>Complete sequence of chromosome of Methanomethylovorans hollandica DSM 15978.</title>
        <authorList>
            <person name="Lucas S."/>
            <person name="Copeland A."/>
            <person name="Lapidus A."/>
            <person name="Glavina del Rio T."/>
            <person name="Dalin E."/>
            <person name="Tice H."/>
            <person name="Bruce D."/>
            <person name="Goodwin L."/>
            <person name="Pitluck S."/>
            <person name="Peters L."/>
            <person name="Mikhailova N."/>
            <person name="Held B."/>
            <person name="Kyrpides N."/>
            <person name="Mavromatis K."/>
            <person name="Ivanova N."/>
            <person name="Brettin T."/>
            <person name="Detter J.C."/>
            <person name="Han C."/>
            <person name="Larimer F."/>
            <person name="Land M."/>
            <person name="Hauser L."/>
            <person name="Markowitz V."/>
            <person name="Cheng J.-F."/>
            <person name="Hugenholtz P."/>
            <person name="Woyke T."/>
            <person name="Wu D."/>
            <person name="Spring S."/>
            <person name="Schroeder M."/>
            <person name="Brambilla E."/>
            <person name="Klenk H.-P."/>
            <person name="Eisen J.A."/>
        </authorList>
    </citation>
    <scope>NUCLEOTIDE SEQUENCE [LARGE SCALE GENOMIC DNA]</scope>
    <source>
        <strain evidence="8">DSM 15978 / NBRC 107637 / DMS1</strain>
    </source>
</reference>
<comment type="subcellular location">
    <subcellularLocation>
        <location evidence="1">Membrane</location>
        <topology evidence="1">Multi-pass membrane protein</topology>
    </subcellularLocation>
</comment>
<name>L0KVP8_METHD</name>
<dbReference type="PANTHER" id="PTHR21716">
    <property type="entry name" value="TRANSMEMBRANE PROTEIN"/>
    <property type="match status" value="1"/>
</dbReference>
<organism evidence="7 8">
    <name type="scientific">Methanomethylovorans hollandica (strain DSM 15978 / NBRC 107637 / DMS1)</name>
    <dbReference type="NCBI Taxonomy" id="867904"/>
    <lineage>
        <taxon>Archaea</taxon>
        <taxon>Methanobacteriati</taxon>
        <taxon>Methanobacteriota</taxon>
        <taxon>Stenosarchaea group</taxon>
        <taxon>Methanomicrobia</taxon>
        <taxon>Methanosarcinales</taxon>
        <taxon>Methanosarcinaceae</taxon>
        <taxon>Methanomethylovorans</taxon>
    </lineage>
</organism>
<feature type="transmembrane region" description="Helical" evidence="6">
    <location>
        <begin position="65"/>
        <end position="88"/>
    </location>
</feature>
<dbReference type="InterPro" id="IPR002549">
    <property type="entry name" value="AI-2E-like"/>
</dbReference>
<feature type="transmembrane region" description="Helical" evidence="6">
    <location>
        <begin position="268"/>
        <end position="285"/>
    </location>
</feature>
<dbReference type="EMBL" id="CP003362">
    <property type="protein sequence ID" value="AGB48760.1"/>
    <property type="molecule type" value="Genomic_DNA"/>
</dbReference>
<keyword evidence="3 6" id="KW-0812">Transmembrane</keyword>
<dbReference type="KEGG" id="mhz:Metho_0493"/>
<evidence type="ECO:0000256" key="1">
    <source>
        <dbReference type="ARBA" id="ARBA00004141"/>
    </source>
</evidence>
<keyword evidence="5 6" id="KW-0472">Membrane</keyword>
<dbReference type="Proteomes" id="UP000010866">
    <property type="component" value="Chromosome"/>
</dbReference>
<dbReference type="GeneID" id="14407599"/>
<dbReference type="OrthoDB" id="137390at2157"/>
<keyword evidence="8" id="KW-1185">Reference proteome</keyword>
<evidence type="ECO:0000313" key="8">
    <source>
        <dbReference type="Proteomes" id="UP000010866"/>
    </source>
</evidence>
<evidence type="ECO:0000256" key="3">
    <source>
        <dbReference type="ARBA" id="ARBA00022692"/>
    </source>
</evidence>
<evidence type="ECO:0000256" key="6">
    <source>
        <dbReference type="SAM" id="Phobius"/>
    </source>
</evidence>
<feature type="transmembrane region" description="Helical" evidence="6">
    <location>
        <begin position="305"/>
        <end position="338"/>
    </location>
</feature>
<evidence type="ECO:0000256" key="5">
    <source>
        <dbReference type="ARBA" id="ARBA00023136"/>
    </source>
</evidence>
<dbReference type="HOGENOM" id="CLU_041771_3_0_2"/>
<evidence type="ECO:0000313" key="7">
    <source>
        <dbReference type="EMBL" id="AGB48760.1"/>
    </source>
</evidence>
<protein>
    <submittedName>
        <fullName evidence="7">Putative permease</fullName>
    </submittedName>
</protein>
<dbReference type="AlphaFoldDB" id="L0KVP8"/>
<accession>L0KVP8</accession>
<keyword evidence="4 6" id="KW-1133">Transmembrane helix</keyword>